<feature type="domain" description="DUF7920" evidence="2">
    <location>
        <begin position="99"/>
        <end position="389"/>
    </location>
</feature>
<dbReference type="PANTHER" id="PTHR38566:SF1">
    <property type="entry name" value="CHROMOSOME UNDETERMINED SCAFFOLD_18, WHOLE GENOME SHOTGUN SEQUENCE"/>
    <property type="match status" value="1"/>
</dbReference>
<organism evidence="3 4">
    <name type="scientific">Rotaria sordida</name>
    <dbReference type="NCBI Taxonomy" id="392033"/>
    <lineage>
        <taxon>Eukaryota</taxon>
        <taxon>Metazoa</taxon>
        <taxon>Spiralia</taxon>
        <taxon>Gnathifera</taxon>
        <taxon>Rotifera</taxon>
        <taxon>Eurotatoria</taxon>
        <taxon>Bdelloidea</taxon>
        <taxon>Philodinida</taxon>
        <taxon>Philodinidae</taxon>
        <taxon>Rotaria</taxon>
    </lineage>
</organism>
<evidence type="ECO:0000313" key="3">
    <source>
        <dbReference type="EMBL" id="CAF0983942.1"/>
    </source>
</evidence>
<proteinExistence type="predicted"/>
<name>A0A814FCI2_9BILA</name>
<accession>A0A814FCI2</accession>
<evidence type="ECO:0000256" key="1">
    <source>
        <dbReference type="SAM" id="MobiDB-lite"/>
    </source>
</evidence>
<dbReference type="PANTHER" id="PTHR38566">
    <property type="entry name" value="RNA_LIG_T4_1 DOMAIN-CONTAINING PROTEIN"/>
    <property type="match status" value="1"/>
</dbReference>
<sequence>MAYSKDNSLNFDIISWDIISNYLKENIEIKRNNQNDHWLQLLNERVANSHRELAPSTPAINNYMQWIRSRNKNIKAGPKTIPSSILGPKINEGELIDVRISCRGPDDKLYDRDEQLRQRLPRGCTLIQCKLKDEAHPRLDFGLFALRKFSGGLGDDDDREDDNQAWLRYFLEHPRTASQIICTRKINGEACHLSCISLPPDNRLMLIAGSKNVHLCFRTHSDISMYGNESTYNYASSFCHTILDTLSCMPDQGTMLLNFLSLTRYTAVFEILNYSHQHIVNLSYLKNEKNRSQLKFITFSQVPQDFEQVVTNLCALPPDYAIEIARCLHLSTTDYDIIENQSHILNEYLTSIKYRHECEGSVLYFLNKNDQVIGLLKKKTIWYVILRAIREKARPMISGWEKNHKLDLSETIDKTTRRLNAIQKWLGFSNEILNQWKMLAGQFLKWLAEGAKKKLITRIDISDEYPMLWSKFLGETNNHDDFMKQMVDKNDEEDVWKQLNEMKINEQKPKNENKINHARKTKQPSDLEYEEDIDLALQDLDDDNNKDDDDEEN</sequence>
<dbReference type="EMBL" id="CAJNOU010000395">
    <property type="protein sequence ID" value="CAF0983942.1"/>
    <property type="molecule type" value="Genomic_DNA"/>
</dbReference>
<dbReference type="InterPro" id="IPR057680">
    <property type="entry name" value="DUF7920"/>
</dbReference>
<dbReference type="Proteomes" id="UP000663889">
    <property type="component" value="Unassembled WGS sequence"/>
</dbReference>
<evidence type="ECO:0000259" key="2">
    <source>
        <dbReference type="Pfam" id="PF25536"/>
    </source>
</evidence>
<dbReference type="AlphaFoldDB" id="A0A814FCI2"/>
<dbReference type="Pfam" id="PF25536">
    <property type="entry name" value="DUF7920"/>
    <property type="match status" value="1"/>
</dbReference>
<protein>
    <recommendedName>
        <fullName evidence="2">DUF7920 domain-containing protein</fullName>
    </recommendedName>
</protein>
<comment type="caution">
    <text evidence="3">The sequence shown here is derived from an EMBL/GenBank/DDBJ whole genome shotgun (WGS) entry which is preliminary data.</text>
</comment>
<gene>
    <name evidence="3" type="ORF">SEV965_LOCUS9907</name>
</gene>
<evidence type="ECO:0000313" key="4">
    <source>
        <dbReference type="Proteomes" id="UP000663889"/>
    </source>
</evidence>
<feature type="compositionally biased region" description="Basic and acidic residues" evidence="1">
    <location>
        <begin position="506"/>
        <end position="515"/>
    </location>
</feature>
<feature type="region of interest" description="Disordered" evidence="1">
    <location>
        <begin position="506"/>
        <end position="553"/>
    </location>
</feature>
<reference evidence="3" key="1">
    <citation type="submission" date="2021-02" db="EMBL/GenBank/DDBJ databases">
        <authorList>
            <person name="Nowell W R."/>
        </authorList>
    </citation>
    <scope>NUCLEOTIDE SEQUENCE</scope>
</reference>
<feature type="compositionally biased region" description="Acidic residues" evidence="1">
    <location>
        <begin position="527"/>
        <end position="553"/>
    </location>
</feature>